<dbReference type="InterPro" id="IPR015943">
    <property type="entry name" value="WD40/YVTN_repeat-like_dom_sf"/>
</dbReference>
<evidence type="ECO:0000256" key="4">
    <source>
        <dbReference type="SAM" id="MobiDB-lite"/>
    </source>
</evidence>
<feature type="compositionally biased region" description="Low complexity" evidence="4">
    <location>
        <begin position="821"/>
        <end position="837"/>
    </location>
</feature>
<dbReference type="PANTHER" id="PTHR44267:SF1">
    <property type="entry name" value="WD REPEAT-CONTAINING PROTEIN 43"/>
    <property type="match status" value="1"/>
</dbReference>
<accession>W9XXP0</accession>
<evidence type="ECO:0000313" key="7">
    <source>
        <dbReference type="Proteomes" id="UP000019484"/>
    </source>
</evidence>
<dbReference type="PANTHER" id="PTHR44267">
    <property type="entry name" value="WD REPEAT-CONTAINING PROTEIN 43"/>
    <property type="match status" value="1"/>
</dbReference>
<feature type="compositionally biased region" description="Acidic residues" evidence="4">
    <location>
        <begin position="488"/>
        <end position="504"/>
    </location>
</feature>
<sequence length="911" mass="98311">MGRKSSSTAVAKTSSASAPAVSSGTSSTQKSSVLRSAFAPSNFQLHLFASVIQSFDSHQLRIHDTDTGRLRCQHETTPAVKITCLDWGYYGAAFREQRQASSKKKRKRDQDNVTGAVIAYGTNTSEICMFSPSEGKIVGTLSGVHEKGVKDFRFSHSNYLEAWSIGGDGKLVQWDLSTNKPIRTITLPDPAISILAQPAQISPQILCASTTPFAIGLKSSDDFRIDRYDSFKNAVHSLLRSDSSDTTLSEHFIAADSDRYINVYDIPHKKLVRTLVAGAGVVEVDLSSPSQETPEVLRPQILCAVLKDGSVELFPRPFGQPKQVNGDLKSSRKNLTQKASASVKLVNPGSESKRVPVVAACLRGPDLVIASADGGVDLAFQKIRWQDEGNGELLFDGVKEVVKVKSASTLNHATLNGVKDMGKTHVDESKTVVVNGAAGGPVSNAIEISSSEGEDAEEEDDDDDEEDEEDEPTNQGKVDGKAEANGADVDDESSEEESDEEMADATDANATTNDGEDEDASDAEEPTFGELLSSKHPNEISIASALPDASGSSLKVKKGQPVIPSGMSLGTVLTQALRTNDQSLLEACLHTLDINIVKNTIQRLDSGLAGILLSRLAERLASRPGRYGHLITWVQWTCIAHGGAIAAQPDVTAKLRTLYQVLTQRSKTLDNLLLLKGKLDMLDAQLSYRKQLAAQRPARRDDQDEPGMIYIEGADNWDSDDDLDDDLERPTKRAKSKAKAGKKSLEDLIGAANSGEEDDDDIDMPDNEEGEDESEDEDEDEEDDDEDEDEPATNGHRAGLVDIEAEVSSVAEDSDPDDDAAAGADNGSSSDDVSSSGSDDDDDVDEDEDDSELDSFINDGSVDFDNDQDEVHVPGDSESEDEQEDVPQVKQKQSKPAPEVKRSPKKSKKRV</sequence>
<keyword evidence="7" id="KW-1185">Reference proteome</keyword>
<dbReference type="RefSeq" id="XP_007726867.1">
    <property type="nucleotide sequence ID" value="XM_007728677.1"/>
</dbReference>
<evidence type="ECO:0000256" key="1">
    <source>
        <dbReference type="ARBA" id="ARBA00004123"/>
    </source>
</evidence>
<feature type="region of interest" description="Disordered" evidence="4">
    <location>
        <begin position="433"/>
        <end position="526"/>
    </location>
</feature>
<dbReference type="STRING" id="1182541.W9XXP0"/>
<organism evidence="6 7">
    <name type="scientific">Capronia coronata CBS 617.96</name>
    <dbReference type="NCBI Taxonomy" id="1182541"/>
    <lineage>
        <taxon>Eukaryota</taxon>
        <taxon>Fungi</taxon>
        <taxon>Dikarya</taxon>
        <taxon>Ascomycota</taxon>
        <taxon>Pezizomycotina</taxon>
        <taxon>Eurotiomycetes</taxon>
        <taxon>Chaetothyriomycetidae</taxon>
        <taxon>Chaetothyriales</taxon>
        <taxon>Herpotrichiellaceae</taxon>
        <taxon>Capronia</taxon>
    </lineage>
</organism>
<reference evidence="6 7" key="1">
    <citation type="submission" date="2013-03" db="EMBL/GenBank/DDBJ databases">
        <title>The Genome Sequence of Capronia coronata CBS 617.96.</title>
        <authorList>
            <consortium name="The Broad Institute Genomics Platform"/>
            <person name="Cuomo C."/>
            <person name="de Hoog S."/>
            <person name="Gorbushina A."/>
            <person name="Walker B."/>
            <person name="Young S.K."/>
            <person name="Zeng Q."/>
            <person name="Gargeya S."/>
            <person name="Fitzgerald M."/>
            <person name="Haas B."/>
            <person name="Abouelleil A."/>
            <person name="Allen A.W."/>
            <person name="Alvarado L."/>
            <person name="Arachchi H.M."/>
            <person name="Berlin A.M."/>
            <person name="Chapman S.B."/>
            <person name="Gainer-Dewar J."/>
            <person name="Goldberg J."/>
            <person name="Griggs A."/>
            <person name="Gujja S."/>
            <person name="Hansen M."/>
            <person name="Howarth C."/>
            <person name="Imamovic A."/>
            <person name="Ireland A."/>
            <person name="Larimer J."/>
            <person name="McCowan C."/>
            <person name="Murphy C."/>
            <person name="Pearson M."/>
            <person name="Poon T.W."/>
            <person name="Priest M."/>
            <person name="Roberts A."/>
            <person name="Saif S."/>
            <person name="Shea T."/>
            <person name="Sisk P."/>
            <person name="Sykes S."/>
            <person name="Wortman J."/>
            <person name="Nusbaum C."/>
            <person name="Birren B."/>
        </authorList>
    </citation>
    <scope>NUCLEOTIDE SEQUENCE [LARGE SCALE GENOMIC DNA]</scope>
    <source>
        <strain evidence="6 7">CBS 617.96</strain>
    </source>
</reference>
<dbReference type="SUPFAM" id="SSF50978">
    <property type="entry name" value="WD40 repeat-like"/>
    <property type="match status" value="1"/>
</dbReference>
<dbReference type="InterPro" id="IPR052414">
    <property type="entry name" value="U3_snoRNA-assoc_WDR"/>
</dbReference>
<protein>
    <recommendedName>
        <fullName evidence="5">Small-subunit processome Utp12 domain-containing protein</fullName>
    </recommendedName>
</protein>
<dbReference type="HOGENOM" id="CLU_009553_0_0_1"/>
<dbReference type="OrthoDB" id="30195at2759"/>
<evidence type="ECO:0000313" key="6">
    <source>
        <dbReference type="EMBL" id="EXJ81746.1"/>
    </source>
</evidence>
<feature type="region of interest" description="Disordered" evidence="4">
    <location>
        <begin position="711"/>
        <end position="911"/>
    </location>
</feature>
<dbReference type="InterPro" id="IPR007148">
    <property type="entry name" value="SSU_processome_Utp12"/>
</dbReference>
<dbReference type="InterPro" id="IPR036322">
    <property type="entry name" value="WD40_repeat_dom_sf"/>
</dbReference>
<comment type="similarity">
    <text evidence="3">Belongs to the UTP5 family.</text>
</comment>
<evidence type="ECO:0000256" key="3">
    <source>
        <dbReference type="ARBA" id="ARBA00038335"/>
    </source>
</evidence>
<dbReference type="AlphaFoldDB" id="W9XXP0"/>
<feature type="compositionally biased region" description="Basic residues" evidence="4">
    <location>
        <begin position="732"/>
        <end position="742"/>
    </location>
</feature>
<proteinExistence type="inferred from homology"/>
<comment type="subcellular location">
    <subcellularLocation>
        <location evidence="1">Nucleus</location>
    </subcellularLocation>
</comment>
<dbReference type="GO" id="GO:0000462">
    <property type="term" value="P:maturation of SSU-rRNA from tricistronic rRNA transcript (SSU-rRNA, 5.8S rRNA, LSU-rRNA)"/>
    <property type="evidence" value="ECO:0007669"/>
    <property type="project" value="TreeGrafter"/>
</dbReference>
<dbReference type="GeneID" id="19162666"/>
<dbReference type="eggNOG" id="KOG4547">
    <property type="taxonomic scope" value="Eukaryota"/>
</dbReference>
<dbReference type="GO" id="GO:0032040">
    <property type="term" value="C:small-subunit processome"/>
    <property type="evidence" value="ECO:0007669"/>
    <property type="project" value="UniProtKB-ARBA"/>
</dbReference>
<gene>
    <name evidence="6" type="ORF">A1O1_07811</name>
</gene>
<evidence type="ECO:0000259" key="5">
    <source>
        <dbReference type="Pfam" id="PF04003"/>
    </source>
</evidence>
<feature type="region of interest" description="Disordered" evidence="4">
    <location>
        <begin position="1"/>
        <end position="27"/>
    </location>
</feature>
<feature type="compositionally biased region" description="Acidic residues" evidence="4">
    <location>
        <begin position="755"/>
        <end position="791"/>
    </location>
</feature>
<dbReference type="Proteomes" id="UP000019484">
    <property type="component" value="Unassembled WGS sequence"/>
</dbReference>
<dbReference type="EMBL" id="AMWN01000007">
    <property type="protein sequence ID" value="EXJ81746.1"/>
    <property type="molecule type" value="Genomic_DNA"/>
</dbReference>
<feature type="domain" description="Small-subunit processome Utp12" evidence="5">
    <location>
        <begin position="580"/>
        <end position="683"/>
    </location>
</feature>
<dbReference type="Pfam" id="PF04003">
    <property type="entry name" value="Utp12"/>
    <property type="match status" value="1"/>
</dbReference>
<comment type="caution">
    <text evidence="6">The sequence shown here is derived from an EMBL/GenBank/DDBJ whole genome shotgun (WGS) entry which is preliminary data.</text>
</comment>
<feature type="compositionally biased region" description="Acidic residues" evidence="4">
    <location>
        <begin position="715"/>
        <end position="727"/>
    </location>
</feature>
<evidence type="ECO:0000256" key="2">
    <source>
        <dbReference type="ARBA" id="ARBA00023242"/>
    </source>
</evidence>
<feature type="compositionally biased region" description="Acidic residues" evidence="4">
    <location>
        <begin position="838"/>
        <end position="853"/>
    </location>
</feature>
<feature type="compositionally biased region" description="Acidic residues" evidence="4">
    <location>
        <begin position="452"/>
        <end position="472"/>
    </location>
</feature>
<name>W9XXP0_9EURO</name>
<feature type="compositionally biased region" description="Acidic residues" evidence="4">
    <location>
        <begin position="514"/>
        <end position="526"/>
    </location>
</feature>
<keyword evidence="2" id="KW-0539">Nucleus</keyword>
<dbReference type="Gene3D" id="2.130.10.10">
    <property type="entry name" value="YVTN repeat-like/Quinoprotein amine dehydrogenase"/>
    <property type="match status" value="1"/>
</dbReference>